<dbReference type="EMBL" id="NKQU01000653">
    <property type="protein sequence ID" value="OZI83034.1"/>
    <property type="molecule type" value="Genomic_DNA"/>
</dbReference>
<comment type="caution">
    <text evidence="1">The sequence shown here is derived from an EMBL/GenBank/DDBJ whole genome shotgun (WGS) entry which is preliminary data.</text>
</comment>
<dbReference type="Proteomes" id="UP000217163">
    <property type="component" value="Unassembled WGS sequence"/>
</dbReference>
<evidence type="ECO:0000313" key="1">
    <source>
        <dbReference type="EMBL" id="OZI83034.1"/>
    </source>
</evidence>
<sequence>MKKMKWDTVVLSEPEYDHLVAELHFGDQFLLLLDREDGREKICVAFPKKDGSLGERITLDVFIEQLTMAAENLRR</sequence>
<name>A0A261WA26_9PSED</name>
<accession>A0A261WA26</accession>
<reference evidence="2" key="1">
    <citation type="journal article" date="2016" name="Sci. Rep.">
        <title>Genome analysis of the kiwifruit canker pathogen Pseudomonas syringae pv. actinidiae biovar 5.</title>
        <authorList>
            <person name="Fujikawa T."/>
            <person name="Sawada H."/>
        </authorList>
    </citation>
    <scope>NUCLEOTIDE SEQUENCE [LARGE SCALE GENOMIC DNA]</scope>
    <source>
        <strain evidence="2">MAFF 212061</strain>
    </source>
</reference>
<evidence type="ECO:0000313" key="2">
    <source>
        <dbReference type="Proteomes" id="UP000217163"/>
    </source>
</evidence>
<gene>
    <name evidence="1" type="ORF">CFN58_33915</name>
</gene>
<dbReference type="AlphaFoldDB" id="A0A261WA26"/>
<organism evidence="1 2">
    <name type="scientific">Pseudomonas avellanae</name>
    <dbReference type="NCBI Taxonomy" id="46257"/>
    <lineage>
        <taxon>Bacteria</taxon>
        <taxon>Pseudomonadati</taxon>
        <taxon>Pseudomonadota</taxon>
        <taxon>Gammaproteobacteria</taxon>
        <taxon>Pseudomonadales</taxon>
        <taxon>Pseudomonadaceae</taxon>
        <taxon>Pseudomonas</taxon>
    </lineage>
</organism>
<protein>
    <submittedName>
        <fullName evidence="1">Uncharacterized protein</fullName>
    </submittedName>
</protein>
<proteinExistence type="predicted"/>